<dbReference type="CDD" id="cd00148">
    <property type="entry name" value="PROF"/>
    <property type="match status" value="1"/>
</dbReference>
<comment type="similarity">
    <text evidence="1 2">Belongs to the profilin family.</text>
</comment>
<dbReference type="Pfam" id="PF00235">
    <property type="entry name" value="Profilin"/>
    <property type="match status" value="2"/>
</dbReference>
<evidence type="ECO:0000256" key="2">
    <source>
        <dbReference type="RuleBase" id="RU003909"/>
    </source>
</evidence>
<reference evidence="4" key="1">
    <citation type="journal article" date="2017" name="bioRxiv">
        <title>Comparative analysis of the genomes of Stylophora pistillata and Acropora digitifera provides evidence for extensive differences between species of corals.</title>
        <authorList>
            <person name="Voolstra C.R."/>
            <person name="Li Y."/>
            <person name="Liew Y.J."/>
            <person name="Baumgarten S."/>
            <person name="Zoccola D."/>
            <person name="Flot J.-F."/>
            <person name="Tambutte S."/>
            <person name="Allemand D."/>
            <person name="Aranda M."/>
        </authorList>
    </citation>
    <scope>NUCLEOTIDE SEQUENCE [LARGE SCALE GENOMIC DNA]</scope>
</reference>
<dbReference type="SUPFAM" id="SSF55770">
    <property type="entry name" value="Profilin (actin-binding protein)"/>
    <property type="match status" value="2"/>
</dbReference>
<dbReference type="OrthoDB" id="5954508at2759"/>
<keyword evidence="4" id="KW-1185">Reference proteome</keyword>
<dbReference type="EMBL" id="LSMT01000007">
    <property type="protein sequence ID" value="PFX33993.1"/>
    <property type="molecule type" value="Genomic_DNA"/>
</dbReference>
<accession>A0A2B4SY07</accession>
<dbReference type="InterPro" id="IPR005455">
    <property type="entry name" value="PFN_euk"/>
</dbReference>
<name>A0A2B4SY07_STYPI</name>
<evidence type="ECO:0000313" key="4">
    <source>
        <dbReference type="Proteomes" id="UP000225706"/>
    </source>
</evidence>
<sequence length="559" mass="62569">MLAKRCTFHNSASLEWIYICYFKKMELKRGFLRMSWDSYLDNLIAQTKDASGTAHADKACIIGVDGGAKWTSDGHANAFKAWQKNNQLEYQPPIKKAVQQMITSLDEKNRHHLRVLTNTAYFVGKEELAFRKFGSLCDLQEKNGVKMESMYRNEKMCSQFIASIAGVEKEKTKREVRETRFLSLLSDSSTDAGIIEQEAVFVRYVDKQGRPWTKFLDIIPLESATADGVCNTITTSLEKIDIDEEMLKKLVGCNFDGASVIMGKKSGIAVQIQEKVPQPVVILHRVAHNLELAVLNAVKTIPYLENFHKTIRQVFKLNCYSPKKRREVDAVSEILDENPAHFSIAHLEQVSSGKGEDGAKAKGILKQITTGKFARFLYFMLDVTAVLKELSESFQRAGLFITDVAKKLDTAIANLELLKNDKPPTELSKFQTKFKSSYDEEKKILLNGKNNSQEVSLKDNSKVQISLDTSECAKIAGCFKSKDFSPFMTSGIFAEGTKYQFLRVEDEKLVLGKKKEQGAISLQCSKTAVVIGHCPEGGQQGNLNKGVAVIAEYLESLGM</sequence>
<dbReference type="GO" id="GO:0003779">
    <property type="term" value="F:actin binding"/>
    <property type="evidence" value="ECO:0007669"/>
    <property type="project" value="UniProtKB-KW"/>
</dbReference>
<keyword evidence="2" id="KW-0009">Actin-binding</keyword>
<organism evidence="3 4">
    <name type="scientific">Stylophora pistillata</name>
    <name type="common">Smooth cauliflower coral</name>
    <dbReference type="NCBI Taxonomy" id="50429"/>
    <lineage>
        <taxon>Eukaryota</taxon>
        <taxon>Metazoa</taxon>
        <taxon>Cnidaria</taxon>
        <taxon>Anthozoa</taxon>
        <taxon>Hexacorallia</taxon>
        <taxon>Scleractinia</taxon>
        <taxon>Astrocoeniina</taxon>
        <taxon>Pocilloporidae</taxon>
        <taxon>Stylophora</taxon>
    </lineage>
</organism>
<dbReference type="InterPro" id="IPR048278">
    <property type="entry name" value="PFN"/>
</dbReference>
<dbReference type="PANTHER" id="PTHR46880">
    <property type="entry name" value="RAS-ASSOCIATING DOMAIN-CONTAINING PROTEIN"/>
    <property type="match status" value="1"/>
</dbReference>
<proteinExistence type="inferred from homology"/>
<evidence type="ECO:0000256" key="1">
    <source>
        <dbReference type="ARBA" id="ARBA00010058"/>
    </source>
</evidence>
<dbReference type="AlphaFoldDB" id="A0A2B4SY07"/>
<dbReference type="SMART" id="SM00392">
    <property type="entry name" value="PROF"/>
    <property type="match status" value="1"/>
</dbReference>
<protein>
    <recommendedName>
        <fullName evidence="2">Profilin</fullName>
    </recommendedName>
</protein>
<dbReference type="PANTHER" id="PTHR46880:SF5">
    <property type="entry name" value="DUF4371 DOMAIN-CONTAINING PROTEIN"/>
    <property type="match status" value="1"/>
</dbReference>
<dbReference type="Gene3D" id="3.30.450.30">
    <property type="entry name" value="Dynein light chain 2a, cytoplasmic"/>
    <property type="match status" value="1"/>
</dbReference>
<comment type="caution">
    <text evidence="3">The sequence shown here is derived from an EMBL/GenBank/DDBJ whole genome shotgun (WGS) entry which is preliminary data.</text>
</comment>
<dbReference type="Proteomes" id="UP000225706">
    <property type="component" value="Unassembled WGS sequence"/>
</dbReference>
<dbReference type="InterPro" id="IPR036140">
    <property type="entry name" value="PFN_sf"/>
</dbReference>
<gene>
    <name evidence="3" type="primary">2</name>
    <name evidence="3" type="ORF">AWC38_SpisGene1208</name>
</gene>
<evidence type="ECO:0000313" key="3">
    <source>
        <dbReference type="EMBL" id="PFX33993.1"/>
    </source>
</evidence>